<sequence>MSSMMPVMTGIVWLKVIQTKRIASGNDVLNDASDDGDCLVIQSKRSISRNAVLNDASDDGDCLDECDTDEEEHI</sequence>
<feature type="region of interest" description="Disordered" evidence="1">
    <location>
        <begin position="55"/>
        <end position="74"/>
    </location>
</feature>
<evidence type="ECO:0000313" key="2">
    <source>
        <dbReference type="EMBL" id="CAD7421009.1"/>
    </source>
</evidence>
<name>A0A7R9HIS7_TIMPO</name>
<organism evidence="2">
    <name type="scientific">Timema poppense</name>
    <name type="common">Walking stick</name>
    <dbReference type="NCBI Taxonomy" id="170557"/>
    <lineage>
        <taxon>Eukaryota</taxon>
        <taxon>Metazoa</taxon>
        <taxon>Ecdysozoa</taxon>
        <taxon>Arthropoda</taxon>
        <taxon>Hexapoda</taxon>
        <taxon>Insecta</taxon>
        <taxon>Pterygota</taxon>
        <taxon>Neoptera</taxon>
        <taxon>Polyneoptera</taxon>
        <taxon>Phasmatodea</taxon>
        <taxon>Timematodea</taxon>
        <taxon>Timematoidea</taxon>
        <taxon>Timematidae</taxon>
        <taxon>Timema</taxon>
    </lineage>
</organism>
<dbReference type="AlphaFoldDB" id="A0A7R9HIS7"/>
<evidence type="ECO:0000256" key="1">
    <source>
        <dbReference type="SAM" id="MobiDB-lite"/>
    </source>
</evidence>
<dbReference type="EMBL" id="OD041389">
    <property type="protein sequence ID" value="CAD7421009.1"/>
    <property type="molecule type" value="Genomic_DNA"/>
</dbReference>
<feature type="compositionally biased region" description="Acidic residues" evidence="1">
    <location>
        <begin position="56"/>
        <end position="74"/>
    </location>
</feature>
<reference evidence="2" key="1">
    <citation type="submission" date="2020-11" db="EMBL/GenBank/DDBJ databases">
        <authorList>
            <person name="Tran Van P."/>
        </authorList>
    </citation>
    <scope>NUCLEOTIDE SEQUENCE</scope>
</reference>
<gene>
    <name evidence="2" type="ORF">TPSB3V08_LOCUS14424</name>
</gene>
<protein>
    <submittedName>
        <fullName evidence="2">Uncharacterized protein</fullName>
    </submittedName>
</protein>
<proteinExistence type="predicted"/>
<accession>A0A7R9HIS7</accession>